<keyword evidence="3 6" id="KW-0378">Hydrolase</keyword>
<evidence type="ECO:0000256" key="3">
    <source>
        <dbReference type="ARBA" id="ARBA00022801"/>
    </source>
</evidence>
<evidence type="ECO:0000256" key="1">
    <source>
        <dbReference type="ARBA" id="ARBA00001947"/>
    </source>
</evidence>
<dbReference type="GO" id="GO:0016787">
    <property type="term" value="F:hydrolase activity"/>
    <property type="evidence" value="ECO:0007669"/>
    <property type="project" value="UniProtKB-KW"/>
</dbReference>
<organism evidence="6 7">
    <name type="scientific">Candidatus Brocadia fulgida</name>
    <dbReference type="NCBI Taxonomy" id="380242"/>
    <lineage>
        <taxon>Bacteria</taxon>
        <taxon>Pseudomonadati</taxon>
        <taxon>Planctomycetota</taxon>
        <taxon>Candidatus Brocadiia</taxon>
        <taxon>Candidatus Brocadiales</taxon>
        <taxon>Candidatus Brocadiaceae</taxon>
        <taxon>Candidatus Brocadia</taxon>
    </lineage>
</organism>
<keyword evidence="2" id="KW-0479">Metal-binding</keyword>
<dbReference type="Pfam" id="PF00753">
    <property type="entry name" value="Lactamase_B"/>
    <property type="match status" value="1"/>
</dbReference>
<comment type="cofactor">
    <cofactor evidence="1">
        <name>Zn(2+)</name>
        <dbReference type="ChEBI" id="CHEBI:29105"/>
    </cofactor>
</comment>
<proteinExistence type="predicted"/>
<dbReference type="PANTHER" id="PTHR46233">
    <property type="entry name" value="HYDROXYACYLGLUTATHIONE HYDROLASE GLOC"/>
    <property type="match status" value="1"/>
</dbReference>
<dbReference type="InterPro" id="IPR051453">
    <property type="entry name" value="MBL_Glyoxalase_II"/>
</dbReference>
<reference evidence="6 7" key="1">
    <citation type="journal article" date="2013" name="BMC Microbiol.">
        <title>Identification of the type II cytochrome c maturation pathway in anammox bacteria by comparative genomics.</title>
        <authorList>
            <person name="Ferousi C."/>
            <person name="Speth D.R."/>
            <person name="Reimann J."/>
            <person name="Op den Camp H.J."/>
            <person name="Allen J.W."/>
            <person name="Keltjens J.T."/>
            <person name="Jetten M.S."/>
        </authorList>
    </citation>
    <scope>NUCLEOTIDE SEQUENCE [LARGE SCALE GENOMIC DNA]</scope>
    <source>
        <strain evidence="6">RU1</strain>
    </source>
</reference>
<gene>
    <name evidence="6" type="ORF">BROFUL_01710</name>
</gene>
<evidence type="ECO:0000259" key="5">
    <source>
        <dbReference type="SMART" id="SM00849"/>
    </source>
</evidence>
<dbReference type="GO" id="GO:0046872">
    <property type="term" value="F:metal ion binding"/>
    <property type="evidence" value="ECO:0007669"/>
    <property type="project" value="UniProtKB-KW"/>
</dbReference>
<protein>
    <submittedName>
        <fullName evidence="6">Hydroxyacylglutathione hydrolase</fullName>
    </submittedName>
</protein>
<dbReference type="InterPro" id="IPR001279">
    <property type="entry name" value="Metallo-B-lactamas"/>
</dbReference>
<keyword evidence="7" id="KW-1185">Reference proteome</keyword>
<evidence type="ECO:0000313" key="7">
    <source>
        <dbReference type="Proteomes" id="UP000034954"/>
    </source>
</evidence>
<comment type="caution">
    <text evidence="6">The sequence shown here is derived from an EMBL/GenBank/DDBJ whole genome shotgun (WGS) entry which is preliminary data.</text>
</comment>
<evidence type="ECO:0000256" key="2">
    <source>
        <dbReference type="ARBA" id="ARBA00022723"/>
    </source>
</evidence>
<evidence type="ECO:0000256" key="4">
    <source>
        <dbReference type="ARBA" id="ARBA00022833"/>
    </source>
</evidence>
<dbReference type="SUPFAM" id="SSF56281">
    <property type="entry name" value="Metallo-hydrolase/oxidoreductase"/>
    <property type="match status" value="1"/>
</dbReference>
<dbReference type="SMART" id="SM00849">
    <property type="entry name" value="Lactamase_B"/>
    <property type="match status" value="1"/>
</dbReference>
<dbReference type="AlphaFoldDB" id="A0A0M2UUX7"/>
<dbReference type="PANTHER" id="PTHR46233:SF3">
    <property type="entry name" value="HYDROXYACYLGLUTATHIONE HYDROLASE GLOC"/>
    <property type="match status" value="1"/>
</dbReference>
<dbReference type="Proteomes" id="UP000034954">
    <property type="component" value="Unassembled WGS sequence"/>
</dbReference>
<keyword evidence="4" id="KW-0862">Zinc</keyword>
<name>A0A0M2UUX7_9BACT</name>
<sequence length="226" mass="24683">MSMLIHKINVGPLQVCCYIVADQGVAEAMVIDPGADAEVIIGFLKKHRLFLKYIVITHGHGDHIGANAELKKAFPDVHICVHEADQDMLPYPAKNLSILAAFYGGTTVRSPVPDRLLKDGDTVAVGNYAFKIIHTPGHSPGGICLYYSNPEDKNPPVLFSGDTLFKEGVGRTDFPGCSEKKLIHAIKERLFVLDERTIVYPGHGPSTTIAEEKKNNPFVTEVTLHG</sequence>
<dbReference type="Gene3D" id="3.60.15.10">
    <property type="entry name" value="Ribonuclease Z/Hydroxyacylglutathione hydrolase-like"/>
    <property type="match status" value="1"/>
</dbReference>
<dbReference type="CDD" id="cd06262">
    <property type="entry name" value="metallo-hydrolase-like_MBL-fold"/>
    <property type="match status" value="1"/>
</dbReference>
<evidence type="ECO:0000313" key="6">
    <source>
        <dbReference type="EMBL" id="KKO19602.1"/>
    </source>
</evidence>
<feature type="domain" description="Metallo-beta-lactamase" evidence="5">
    <location>
        <begin position="14"/>
        <end position="203"/>
    </location>
</feature>
<dbReference type="InterPro" id="IPR036866">
    <property type="entry name" value="RibonucZ/Hydroxyglut_hydro"/>
</dbReference>
<accession>A0A0M2UUX7</accession>
<dbReference type="EMBL" id="LAQJ01000176">
    <property type="protein sequence ID" value="KKO19602.1"/>
    <property type="molecule type" value="Genomic_DNA"/>
</dbReference>